<evidence type="ECO:0000313" key="3">
    <source>
        <dbReference type="Proteomes" id="UP001595850"/>
    </source>
</evidence>
<gene>
    <name evidence="2" type="ORF">ACFOWE_07255</name>
</gene>
<keyword evidence="1" id="KW-0732">Signal</keyword>
<dbReference type="EMBL" id="JBHSBM010000011">
    <property type="protein sequence ID" value="MFC4058087.1"/>
    <property type="molecule type" value="Genomic_DNA"/>
</dbReference>
<feature type="chain" id="PRO_5045888228" evidence="1">
    <location>
        <begin position="34"/>
        <end position="122"/>
    </location>
</feature>
<sequence length="122" mass="12732">MIPKRIAGIITAAAISSGGLTALSAVTAAPASAAPTTAAPTAASAPICVYRVRNAPATGVVTVHAKPSRFSKVIGAINPRYPVSGKCKLATTNWRRVQAHNSKTYGYVHKSYLKKVARYDLP</sequence>
<reference evidence="3" key="1">
    <citation type="journal article" date="2019" name="Int. J. Syst. Evol. Microbiol.">
        <title>The Global Catalogue of Microorganisms (GCM) 10K type strain sequencing project: providing services to taxonomists for standard genome sequencing and annotation.</title>
        <authorList>
            <consortium name="The Broad Institute Genomics Platform"/>
            <consortium name="The Broad Institute Genome Sequencing Center for Infectious Disease"/>
            <person name="Wu L."/>
            <person name="Ma J."/>
        </authorList>
    </citation>
    <scope>NUCLEOTIDE SEQUENCE [LARGE SCALE GENOMIC DNA]</scope>
    <source>
        <strain evidence="3">TBRC 4489</strain>
    </source>
</reference>
<accession>A0ABV8I1N9</accession>
<dbReference type="RefSeq" id="WP_377286260.1">
    <property type="nucleotide sequence ID" value="NZ_JBHSBM010000011.1"/>
</dbReference>
<comment type="caution">
    <text evidence="2">The sequence shown here is derived from an EMBL/GenBank/DDBJ whole genome shotgun (WGS) entry which is preliminary data.</text>
</comment>
<evidence type="ECO:0000313" key="2">
    <source>
        <dbReference type="EMBL" id="MFC4058087.1"/>
    </source>
</evidence>
<proteinExistence type="predicted"/>
<feature type="signal peptide" evidence="1">
    <location>
        <begin position="1"/>
        <end position="33"/>
    </location>
</feature>
<dbReference type="Proteomes" id="UP001595850">
    <property type="component" value="Unassembled WGS sequence"/>
</dbReference>
<dbReference type="Gene3D" id="2.30.30.40">
    <property type="entry name" value="SH3 Domains"/>
    <property type="match status" value="1"/>
</dbReference>
<keyword evidence="3" id="KW-1185">Reference proteome</keyword>
<organism evidence="2 3">
    <name type="scientific">Planomonospora corallina</name>
    <dbReference type="NCBI Taxonomy" id="1806052"/>
    <lineage>
        <taxon>Bacteria</taxon>
        <taxon>Bacillati</taxon>
        <taxon>Actinomycetota</taxon>
        <taxon>Actinomycetes</taxon>
        <taxon>Streptosporangiales</taxon>
        <taxon>Streptosporangiaceae</taxon>
        <taxon>Planomonospora</taxon>
    </lineage>
</organism>
<evidence type="ECO:0000256" key="1">
    <source>
        <dbReference type="SAM" id="SignalP"/>
    </source>
</evidence>
<protein>
    <submittedName>
        <fullName evidence="2">SH3 domain-containing protein</fullName>
    </submittedName>
</protein>
<name>A0ABV8I1N9_9ACTN</name>